<evidence type="ECO:0000313" key="4">
    <source>
        <dbReference type="EMBL" id="KAF3037958.1"/>
    </source>
</evidence>
<feature type="transmembrane region" description="Helical" evidence="2">
    <location>
        <begin position="122"/>
        <end position="143"/>
    </location>
</feature>
<accession>A0A9P5BZT5</accession>
<dbReference type="PANTHER" id="PTHR47098:SF1">
    <property type="entry name" value="PFKB FAMILY CARBOHYDRATE KINASE SUPERFAMILY (AFU_ORTHOLOGUE AFUA_4G09500)"/>
    <property type="match status" value="1"/>
</dbReference>
<dbReference type="Pfam" id="PF00294">
    <property type="entry name" value="PfkB"/>
    <property type="match status" value="1"/>
</dbReference>
<dbReference type="InterPro" id="IPR029056">
    <property type="entry name" value="Ribokinase-like"/>
</dbReference>
<name>A0A9P5BZT5_9PLEO</name>
<protein>
    <recommendedName>
        <fullName evidence="3">Carbohydrate kinase PfkB domain-containing protein</fullName>
    </recommendedName>
</protein>
<dbReference type="SUPFAM" id="SSF53613">
    <property type="entry name" value="Ribokinase-like"/>
    <property type="match status" value="1"/>
</dbReference>
<comment type="caution">
    <text evidence="4">The sequence shown here is derived from an EMBL/GenBank/DDBJ whole genome shotgun (WGS) entry which is preliminary data.</text>
</comment>
<dbReference type="Proteomes" id="UP000758155">
    <property type="component" value="Unassembled WGS sequence"/>
</dbReference>
<feature type="region of interest" description="Disordered" evidence="1">
    <location>
        <begin position="156"/>
        <end position="195"/>
    </location>
</feature>
<organism evidence="4 5">
    <name type="scientific">Didymella heteroderae</name>
    <dbReference type="NCBI Taxonomy" id="1769908"/>
    <lineage>
        <taxon>Eukaryota</taxon>
        <taxon>Fungi</taxon>
        <taxon>Dikarya</taxon>
        <taxon>Ascomycota</taxon>
        <taxon>Pezizomycotina</taxon>
        <taxon>Dothideomycetes</taxon>
        <taxon>Pleosporomycetidae</taxon>
        <taxon>Pleosporales</taxon>
        <taxon>Pleosporineae</taxon>
        <taxon>Didymellaceae</taxon>
        <taxon>Didymella</taxon>
    </lineage>
</organism>
<dbReference type="AlphaFoldDB" id="A0A9P5BZT5"/>
<evidence type="ECO:0000259" key="3">
    <source>
        <dbReference type="Pfam" id="PF00294"/>
    </source>
</evidence>
<gene>
    <name evidence="4" type="ORF">E8E12_006035</name>
</gene>
<feature type="transmembrane region" description="Helical" evidence="2">
    <location>
        <begin position="312"/>
        <end position="331"/>
    </location>
</feature>
<dbReference type="PANTHER" id="PTHR47098">
    <property type="entry name" value="PROTEIN MAK32"/>
    <property type="match status" value="1"/>
</dbReference>
<feature type="compositionally biased region" description="Low complexity" evidence="1">
    <location>
        <begin position="176"/>
        <end position="195"/>
    </location>
</feature>
<feature type="compositionally biased region" description="Basic and acidic residues" evidence="1">
    <location>
        <begin position="156"/>
        <end position="172"/>
    </location>
</feature>
<keyword evidence="2" id="KW-0812">Transmembrane</keyword>
<evidence type="ECO:0000256" key="2">
    <source>
        <dbReference type="SAM" id="Phobius"/>
    </source>
</evidence>
<evidence type="ECO:0000313" key="5">
    <source>
        <dbReference type="Proteomes" id="UP000758155"/>
    </source>
</evidence>
<dbReference type="InterPro" id="IPR011611">
    <property type="entry name" value="PfkB_dom"/>
</dbReference>
<sequence length="620" mass="68280">MRGGAAKNIYVIPVPSRVSFNAAMLVAAGVCIPAILSLIFTWDKILEINWKKRSEPEQPDELIEGANITPREIKGINEKVRLFLTVIEIPLFGGAVIAILIAGELNFFSKQLMYQTEPMASIGQWSPIAGTLLAALGSLYIVWATDGEIIVYDKSKAPRSESSHSNHSERPQMRGRSSTQQYSPTRTTTRTETFPRFSGDMNALQISVTGASRVPSPDEHIETVRTRTDTAKSDFNAGRGKVRNWFEKASVYMSDAAHRELNVSDYDNPKARRYPWTPGEELKNPHIYRTSSNYEEKRRAANEIRMPAKPPLLNVIGGSATFVTLGLRLFATPSLQPGCLVMAGSDFPSSIKDEMRTWHTWLLIKDSPRLKSSRGLLTYQDDTFGPKTFSYSTPPIRPTPQDLVGTPLLRAKAFHFFGRPDEIASQVPELLHLRRAEHRDLTKPFIVWEPLPSACVSENLDKMKQACRWVDVFSPNHLELAALFRSGSTQPETDTSLSWLEQQGRCVVAAGIGANGAGTLVIRAGVDGALALRRDQATVRVPAFHAEGSGKVVDPTGAGNAFLGGYIAGWLRGEDVGQALCHGAVASSLAIEQIGLPRSEDVSAEEGERRLEAFREKIKA</sequence>
<proteinExistence type="predicted"/>
<evidence type="ECO:0000256" key="1">
    <source>
        <dbReference type="SAM" id="MobiDB-lite"/>
    </source>
</evidence>
<keyword evidence="2" id="KW-1133">Transmembrane helix</keyword>
<dbReference type="Gene3D" id="3.40.1190.20">
    <property type="match status" value="1"/>
</dbReference>
<reference evidence="4" key="1">
    <citation type="submission" date="2019-04" db="EMBL/GenBank/DDBJ databases">
        <title>Sequencing of skin fungus with MAO and IRED activity.</title>
        <authorList>
            <person name="Marsaioli A.J."/>
            <person name="Bonatto J.M.C."/>
            <person name="Reis Junior O."/>
        </authorList>
    </citation>
    <scope>NUCLEOTIDE SEQUENCE</scope>
    <source>
        <strain evidence="4">28M1</strain>
    </source>
</reference>
<dbReference type="EMBL" id="SWKV01000039">
    <property type="protein sequence ID" value="KAF3037958.1"/>
    <property type="molecule type" value="Genomic_DNA"/>
</dbReference>
<keyword evidence="2" id="KW-0472">Membrane</keyword>
<dbReference type="OrthoDB" id="497927at2759"/>
<feature type="transmembrane region" description="Helical" evidence="2">
    <location>
        <begin position="20"/>
        <end position="42"/>
    </location>
</feature>
<feature type="domain" description="Carbohydrate kinase PfkB" evidence="3">
    <location>
        <begin position="460"/>
        <end position="596"/>
    </location>
</feature>
<keyword evidence="5" id="KW-1185">Reference proteome</keyword>
<feature type="transmembrane region" description="Helical" evidence="2">
    <location>
        <begin position="80"/>
        <end position="102"/>
    </location>
</feature>